<dbReference type="Proteomes" id="UP001156629">
    <property type="component" value="Unassembled WGS sequence"/>
</dbReference>
<organism evidence="9 10">
    <name type="scientific">Gluconobacter kondonii</name>
    <dbReference type="NCBI Taxonomy" id="941463"/>
    <lineage>
        <taxon>Bacteria</taxon>
        <taxon>Pseudomonadati</taxon>
        <taxon>Pseudomonadota</taxon>
        <taxon>Alphaproteobacteria</taxon>
        <taxon>Acetobacterales</taxon>
        <taxon>Acetobacteraceae</taxon>
        <taxon>Gluconobacter</taxon>
    </lineage>
</organism>
<keyword evidence="6" id="KW-0732">Signal</keyword>
<keyword evidence="10" id="KW-1185">Reference proteome</keyword>
<feature type="chain" id="PRO_5045355486" evidence="6">
    <location>
        <begin position="27"/>
        <end position="857"/>
    </location>
</feature>
<evidence type="ECO:0000256" key="4">
    <source>
        <dbReference type="RuleBase" id="RU003357"/>
    </source>
</evidence>
<gene>
    <name evidence="9" type="ORF">GCM10007870_30760</name>
</gene>
<dbReference type="Gene3D" id="2.170.130.10">
    <property type="entry name" value="TonB-dependent receptor, plug domain"/>
    <property type="match status" value="1"/>
</dbReference>
<feature type="region of interest" description="Disordered" evidence="5">
    <location>
        <begin position="35"/>
        <end position="63"/>
    </location>
</feature>
<evidence type="ECO:0000313" key="10">
    <source>
        <dbReference type="Proteomes" id="UP001156629"/>
    </source>
</evidence>
<dbReference type="InterPro" id="IPR037066">
    <property type="entry name" value="Plug_dom_sf"/>
</dbReference>
<dbReference type="InterPro" id="IPR036942">
    <property type="entry name" value="Beta-barrel_TonB_sf"/>
</dbReference>
<dbReference type="Pfam" id="PF07715">
    <property type="entry name" value="Plug"/>
    <property type="match status" value="1"/>
</dbReference>
<evidence type="ECO:0000256" key="1">
    <source>
        <dbReference type="ARBA" id="ARBA00004442"/>
    </source>
</evidence>
<sequence>MFALKYLSRSLSLSTACLLTTSLCHAALAQGTLQGRDVTSSSGKKTVHVAHPVDASSRSVKKTDRRKVTQVSAKDTESIAVRGTQVPGESVFSPSTREHSTAQVFRYSSQQLKETGQTNILAALSQLSAAVTSSPFGGMGSNGFNKTMQLRNLGADQTLMLVNGKRRHVDANFNYYQAGPNYGTDPADLSLIPVSAIDHVEIITEGASALYGQDAEAGAVNIVLKKDNKGGSINLQNSGFYAGDGQSFDGNADYGFALGHRGGYLNVAAQINNQLSTNRSGEYPGNLYFEGDPRNDTASKDVQRLAGNIRMLLETASVNMAYPVTDNWEVYNTSTFAHKDIIAPETYRAPSNDNVVRALHPNGMEPMWHAEEWDFQVNNGIRAHSFLGMQWDFFVNYGRNQQINHIVDTDNPTMGLDSPTSFYTGQFVSTELDAGFNSTKIIKTSFLPRPVNLSYGFDYRFDTYQVGKGDEASVENGGVPILDGPNAGKMASAGAVDKFGIPAAAGSILNRGIFDGHINLDFYVTPKWEWTLGGHAVSYDDLGVHPTGSVGTRYNVTKNLAFRGNVNTGYRAPTLAEEGFFAETTFPTYRTAQLPVNSNWAKVLGATKLRGEQSRSYSIGVDATLLPNWTLTANLYRISINDRLYNSTQFGGTEVESLLSAAGLPNVLYAAYYGNPVNTVTNGGDVTTAYHLKTGHLGDFDFRFSLNIADSEISHHNATPATLQQLGLSSFNRTNAEYLLHSSPKNIENLTVVWHRGPFSARVQEQRFGSYTWVAAPSLTQAQWTYAKPSYITNLELGYDITKRWHIAGGAFNLGNHYPGKANAASRAALQNAFIYPNNSPYGFSGGMYYVKTAFQF</sequence>
<keyword evidence="4" id="KW-0798">TonB box</keyword>
<feature type="signal peptide" evidence="6">
    <location>
        <begin position="1"/>
        <end position="26"/>
    </location>
</feature>
<dbReference type="Pfam" id="PF00593">
    <property type="entry name" value="TonB_dep_Rec_b-barrel"/>
    <property type="match status" value="1"/>
</dbReference>
<evidence type="ECO:0000256" key="2">
    <source>
        <dbReference type="ARBA" id="ARBA00023136"/>
    </source>
</evidence>
<feature type="domain" description="TonB-dependent receptor plug" evidence="8">
    <location>
        <begin position="100"/>
        <end position="219"/>
    </location>
</feature>
<dbReference type="PANTHER" id="PTHR47234:SF3">
    <property type="entry name" value="SECRETIN_TONB SHORT N-TERMINAL DOMAIN-CONTAINING PROTEIN"/>
    <property type="match status" value="1"/>
</dbReference>
<name>A0ABQ5WVH3_9PROT</name>
<evidence type="ECO:0000256" key="5">
    <source>
        <dbReference type="SAM" id="MobiDB-lite"/>
    </source>
</evidence>
<evidence type="ECO:0000259" key="8">
    <source>
        <dbReference type="Pfam" id="PF07715"/>
    </source>
</evidence>
<keyword evidence="3" id="KW-0998">Cell outer membrane</keyword>
<comment type="similarity">
    <text evidence="4">Belongs to the TonB-dependent receptor family.</text>
</comment>
<evidence type="ECO:0000256" key="3">
    <source>
        <dbReference type="ARBA" id="ARBA00023237"/>
    </source>
</evidence>
<keyword evidence="2 4" id="KW-0472">Membrane</keyword>
<evidence type="ECO:0000313" key="9">
    <source>
        <dbReference type="EMBL" id="GLQ67491.1"/>
    </source>
</evidence>
<accession>A0ABQ5WVH3</accession>
<protein>
    <submittedName>
        <fullName evidence="9">Ligand-gated channel</fullName>
    </submittedName>
</protein>
<comment type="caution">
    <text evidence="9">The sequence shown here is derived from an EMBL/GenBank/DDBJ whole genome shotgun (WGS) entry which is preliminary data.</text>
</comment>
<reference evidence="10" key="1">
    <citation type="journal article" date="2019" name="Int. J. Syst. Evol. Microbiol.">
        <title>The Global Catalogue of Microorganisms (GCM) 10K type strain sequencing project: providing services to taxonomists for standard genome sequencing and annotation.</title>
        <authorList>
            <consortium name="The Broad Institute Genomics Platform"/>
            <consortium name="The Broad Institute Genome Sequencing Center for Infectious Disease"/>
            <person name="Wu L."/>
            <person name="Ma J."/>
        </authorList>
    </citation>
    <scope>NUCLEOTIDE SEQUENCE [LARGE SCALE GENOMIC DNA]</scope>
    <source>
        <strain evidence="10">NBRC 3266</strain>
    </source>
</reference>
<dbReference type="EMBL" id="BSNV01000054">
    <property type="protein sequence ID" value="GLQ67491.1"/>
    <property type="molecule type" value="Genomic_DNA"/>
</dbReference>
<dbReference type="GeneID" id="76195633"/>
<feature type="compositionally biased region" description="Polar residues" evidence="5">
    <location>
        <begin position="35"/>
        <end position="44"/>
    </location>
</feature>
<dbReference type="InterPro" id="IPR012910">
    <property type="entry name" value="Plug_dom"/>
</dbReference>
<proteinExistence type="inferred from homology"/>
<dbReference type="Gene3D" id="2.40.170.20">
    <property type="entry name" value="TonB-dependent receptor, beta-barrel domain"/>
    <property type="match status" value="1"/>
</dbReference>
<dbReference type="RefSeq" id="WP_099287375.1">
    <property type="nucleotide sequence ID" value="NZ_BEWP01000015.1"/>
</dbReference>
<dbReference type="SUPFAM" id="SSF56935">
    <property type="entry name" value="Porins"/>
    <property type="match status" value="1"/>
</dbReference>
<evidence type="ECO:0000259" key="7">
    <source>
        <dbReference type="Pfam" id="PF00593"/>
    </source>
</evidence>
<dbReference type="InterPro" id="IPR000531">
    <property type="entry name" value="Beta-barrel_TonB"/>
</dbReference>
<dbReference type="PANTHER" id="PTHR47234">
    <property type="match status" value="1"/>
</dbReference>
<feature type="domain" description="TonB-dependent receptor-like beta-barrel" evidence="7">
    <location>
        <begin position="235"/>
        <end position="814"/>
    </location>
</feature>
<evidence type="ECO:0000256" key="6">
    <source>
        <dbReference type="SAM" id="SignalP"/>
    </source>
</evidence>
<comment type="subcellular location">
    <subcellularLocation>
        <location evidence="1 4">Cell outer membrane</location>
    </subcellularLocation>
</comment>